<dbReference type="GO" id="GO:0005634">
    <property type="term" value="C:nucleus"/>
    <property type="evidence" value="ECO:0007669"/>
    <property type="project" value="UniProtKB-SubCell"/>
</dbReference>
<name>A0A7T8HJD6_CALRO</name>
<evidence type="ECO:0000256" key="3">
    <source>
        <dbReference type="ARBA" id="ARBA00023155"/>
    </source>
</evidence>
<dbReference type="GO" id="GO:0000978">
    <property type="term" value="F:RNA polymerase II cis-regulatory region sequence-specific DNA binding"/>
    <property type="evidence" value="ECO:0007669"/>
    <property type="project" value="TreeGrafter"/>
</dbReference>
<dbReference type="PROSITE" id="PS50071">
    <property type="entry name" value="HOMEOBOX_2"/>
    <property type="match status" value="1"/>
</dbReference>
<dbReference type="PROSITE" id="PS00027">
    <property type="entry name" value="HOMEOBOX_1"/>
    <property type="match status" value="1"/>
</dbReference>
<dbReference type="EMBL" id="CP045896">
    <property type="protein sequence ID" value="QQP50851.1"/>
    <property type="molecule type" value="Genomic_DNA"/>
</dbReference>
<feature type="domain" description="Homeobox" evidence="8">
    <location>
        <begin position="18"/>
        <end position="72"/>
    </location>
</feature>
<evidence type="ECO:0000256" key="2">
    <source>
        <dbReference type="ARBA" id="ARBA00023125"/>
    </source>
</evidence>
<dbReference type="PANTHER" id="PTHR24327:SF81">
    <property type="entry name" value="HOMEOTIC PROTEIN DISTAL-LESS-RELATED"/>
    <property type="match status" value="1"/>
</dbReference>
<keyword evidence="3 5" id="KW-0371">Homeobox</keyword>
<keyword evidence="4 5" id="KW-0539">Nucleus</keyword>
<evidence type="ECO:0000256" key="6">
    <source>
        <dbReference type="RuleBase" id="RU000682"/>
    </source>
</evidence>
<reference evidence="10" key="1">
    <citation type="submission" date="2021-01" db="EMBL/GenBank/DDBJ databases">
        <title>Caligus Genome Assembly.</title>
        <authorList>
            <person name="Gallardo-Escarate C."/>
        </authorList>
    </citation>
    <scope>NUCLEOTIDE SEQUENCE [LARGE SCALE GENOMIC DNA]</scope>
</reference>
<dbReference type="OrthoDB" id="6159439at2759"/>
<sequence>MPPHWSQKQQGHEAGVLRRRYTPEQTRILMDKYKESRYVPRPEMAVLAEATGLTMLQVKIWFQNRRLKDRKKLQKTSRQRPPS</sequence>
<dbReference type="SUPFAM" id="SSF46689">
    <property type="entry name" value="Homeodomain-like"/>
    <property type="match status" value="1"/>
</dbReference>
<feature type="region of interest" description="Disordered" evidence="7">
    <location>
        <begin position="1"/>
        <end position="20"/>
    </location>
</feature>
<gene>
    <name evidence="9" type="ORF">FKW44_011992</name>
</gene>
<evidence type="ECO:0000256" key="5">
    <source>
        <dbReference type="PROSITE-ProRule" id="PRU00108"/>
    </source>
</evidence>
<keyword evidence="10" id="KW-1185">Reference proteome</keyword>
<dbReference type="PANTHER" id="PTHR24327">
    <property type="entry name" value="HOMEOBOX PROTEIN"/>
    <property type="match status" value="1"/>
</dbReference>
<evidence type="ECO:0000259" key="8">
    <source>
        <dbReference type="PROSITE" id="PS50071"/>
    </source>
</evidence>
<dbReference type="AlphaFoldDB" id="A0A7T8HJD6"/>
<dbReference type="Proteomes" id="UP000595437">
    <property type="component" value="Chromosome 7"/>
</dbReference>
<keyword evidence="2 5" id="KW-0238">DNA-binding</keyword>
<proteinExistence type="predicted"/>
<protein>
    <recommendedName>
        <fullName evidence="8">Homeobox domain-containing protein</fullName>
    </recommendedName>
</protein>
<evidence type="ECO:0000313" key="10">
    <source>
        <dbReference type="Proteomes" id="UP000595437"/>
    </source>
</evidence>
<dbReference type="Pfam" id="PF00046">
    <property type="entry name" value="Homeodomain"/>
    <property type="match status" value="1"/>
</dbReference>
<dbReference type="Gene3D" id="1.10.10.60">
    <property type="entry name" value="Homeodomain-like"/>
    <property type="match status" value="1"/>
</dbReference>
<comment type="subcellular location">
    <subcellularLocation>
        <location evidence="1 5 6">Nucleus</location>
    </subcellularLocation>
</comment>
<dbReference type="GO" id="GO:0000981">
    <property type="term" value="F:DNA-binding transcription factor activity, RNA polymerase II-specific"/>
    <property type="evidence" value="ECO:0007669"/>
    <property type="project" value="InterPro"/>
</dbReference>
<dbReference type="InterPro" id="IPR017970">
    <property type="entry name" value="Homeobox_CS"/>
</dbReference>
<evidence type="ECO:0000313" key="9">
    <source>
        <dbReference type="EMBL" id="QQP50851.1"/>
    </source>
</evidence>
<organism evidence="9 10">
    <name type="scientific">Caligus rogercresseyi</name>
    <name type="common">Sea louse</name>
    <dbReference type="NCBI Taxonomy" id="217165"/>
    <lineage>
        <taxon>Eukaryota</taxon>
        <taxon>Metazoa</taxon>
        <taxon>Ecdysozoa</taxon>
        <taxon>Arthropoda</taxon>
        <taxon>Crustacea</taxon>
        <taxon>Multicrustacea</taxon>
        <taxon>Hexanauplia</taxon>
        <taxon>Copepoda</taxon>
        <taxon>Siphonostomatoida</taxon>
        <taxon>Caligidae</taxon>
        <taxon>Caligus</taxon>
    </lineage>
</organism>
<dbReference type="InterPro" id="IPR050460">
    <property type="entry name" value="Distal-less_Homeobox_TF"/>
</dbReference>
<feature type="DNA-binding region" description="Homeobox" evidence="5">
    <location>
        <begin position="20"/>
        <end position="73"/>
    </location>
</feature>
<dbReference type="InterPro" id="IPR001356">
    <property type="entry name" value="HD"/>
</dbReference>
<evidence type="ECO:0000256" key="4">
    <source>
        <dbReference type="ARBA" id="ARBA00023242"/>
    </source>
</evidence>
<accession>A0A7T8HJD6</accession>
<dbReference type="SMART" id="SM00389">
    <property type="entry name" value="HOX"/>
    <property type="match status" value="1"/>
</dbReference>
<evidence type="ECO:0000256" key="7">
    <source>
        <dbReference type="SAM" id="MobiDB-lite"/>
    </source>
</evidence>
<dbReference type="InterPro" id="IPR009057">
    <property type="entry name" value="Homeodomain-like_sf"/>
</dbReference>
<dbReference type="CDD" id="cd00086">
    <property type="entry name" value="homeodomain"/>
    <property type="match status" value="1"/>
</dbReference>
<evidence type="ECO:0000256" key="1">
    <source>
        <dbReference type="ARBA" id="ARBA00004123"/>
    </source>
</evidence>